<evidence type="ECO:0000313" key="1">
    <source>
        <dbReference type="EMBL" id="GAH29577.1"/>
    </source>
</evidence>
<accession>X1EAG2</accession>
<reference evidence="1" key="1">
    <citation type="journal article" date="2014" name="Front. Microbiol.">
        <title>High frequency of phylogenetically diverse reductive dehalogenase-homologous genes in deep subseafloor sedimentary metagenomes.</title>
        <authorList>
            <person name="Kawai M."/>
            <person name="Futagami T."/>
            <person name="Toyoda A."/>
            <person name="Takaki Y."/>
            <person name="Nishi S."/>
            <person name="Hori S."/>
            <person name="Arai W."/>
            <person name="Tsubouchi T."/>
            <person name="Morono Y."/>
            <person name="Uchiyama I."/>
            <person name="Ito T."/>
            <person name="Fujiyama A."/>
            <person name="Inagaki F."/>
            <person name="Takami H."/>
        </authorList>
    </citation>
    <scope>NUCLEOTIDE SEQUENCE</scope>
    <source>
        <strain evidence="1">Expedition CK06-06</strain>
    </source>
</reference>
<sequence>MTRTYQLPTGFFLLLTVSKLAENGTLTVTGTGKVKVAGEDDKEDTEDFEFTSDGFKQGSKEFTNVSGITSTGITSGTLKIESVSSTGAELYDEYLIKEDVKARIAEKKSLITVVIPGGAIRANLKMYCLATINILENDIIVSNSTRYIATSVIEVLDYDNVHHKTVGLRPEAISA</sequence>
<protein>
    <submittedName>
        <fullName evidence="1">Uncharacterized protein</fullName>
    </submittedName>
</protein>
<comment type="caution">
    <text evidence="1">The sequence shown here is derived from an EMBL/GenBank/DDBJ whole genome shotgun (WGS) entry which is preliminary data.</text>
</comment>
<gene>
    <name evidence="1" type="ORF">S03H2_05982</name>
</gene>
<dbReference type="EMBL" id="BARU01002557">
    <property type="protein sequence ID" value="GAH29577.1"/>
    <property type="molecule type" value="Genomic_DNA"/>
</dbReference>
<organism evidence="1">
    <name type="scientific">marine sediment metagenome</name>
    <dbReference type="NCBI Taxonomy" id="412755"/>
    <lineage>
        <taxon>unclassified sequences</taxon>
        <taxon>metagenomes</taxon>
        <taxon>ecological metagenomes</taxon>
    </lineage>
</organism>
<name>X1EAG2_9ZZZZ</name>
<proteinExistence type="predicted"/>
<dbReference type="AlphaFoldDB" id="X1EAG2"/>